<dbReference type="NCBIfam" id="NF047558">
    <property type="entry name" value="TPR_END_plus"/>
    <property type="match status" value="1"/>
</dbReference>
<sequence length="674" mass="77928">MNTATIEDLAYLINQAKQENLPKPIVFLGAGASKSGGVPLAAEITKDILIKYADKPNIKNLEESDKTYPTLMSCLTPFERNKLLKQYIEEAKINVTHIYLAQLIINGYVDYVLTVNFDNLMLRALALFNEFPPTYDMAILKDLTTTSFKEKSVVYLHGQHHGLWLLNTKEEMAKVNEMIPPILSSIKNQRVWIFLGYSGEDPIFQHITKLGRFDNGLYWISYNQNNPCDRVCTNLLQKDNTNAFLIKGYDSDSFMLQLNSELKLPQPAIIDTPFTSLSLTLENIVDIEDKEHFKGVKERLEIVKKDVQLAIQQFEKGEMVENRALKESIDKNLLQKEIIDEIINKNFNQTKIENIEKKSEPLKDPEIKKLLAKYYLTWASEISQKATSQNNKDLFKESFDKFSKASKLDPKNYQTFNNWAAALYDNFKIDDNNELYNEGILNCKKAAKLDDSQSDAYINWAFFLSQKAKNKNDEKLYHESIEKISLAYEREPDSQLCLIFWADNLCEIAKITKDRKFYLESLEKYEEAYILDHTNPTLFANWADTLFHFGKNDNDDKLFYESFEKFKISQSLAPKSHEIHGKWGFALAEYSKLRNKPELLEESLKLLNTAVNLGGKSYNLACLYALLNDKVNSLALLDKSLKNKDVLLSHVKNDSDWELHKDDYEFQQIISKYE</sequence>
<dbReference type="Pfam" id="PF13289">
    <property type="entry name" value="SIR2_2"/>
    <property type="match status" value="1"/>
</dbReference>
<organism evidence="1 2">
    <name type="scientific">Flavobacterium nitrogenifigens</name>
    <dbReference type="NCBI Taxonomy" id="1617283"/>
    <lineage>
        <taxon>Bacteria</taxon>
        <taxon>Pseudomonadati</taxon>
        <taxon>Bacteroidota</taxon>
        <taxon>Flavobacteriia</taxon>
        <taxon>Flavobacteriales</taxon>
        <taxon>Flavobacteriaceae</taxon>
        <taxon>Flavobacterium</taxon>
    </lineage>
</organism>
<evidence type="ECO:0000313" key="2">
    <source>
        <dbReference type="Proteomes" id="UP000319267"/>
    </source>
</evidence>
<dbReference type="AlphaFoldDB" id="A0A521DX02"/>
<dbReference type="EMBL" id="FXTQ01000003">
    <property type="protein sequence ID" value="SMO76128.1"/>
    <property type="molecule type" value="Genomic_DNA"/>
</dbReference>
<keyword evidence="2" id="KW-1185">Reference proteome</keyword>
<dbReference type="Gene3D" id="3.40.50.1220">
    <property type="entry name" value="TPP-binding domain"/>
    <property type="match status" value="1"/>
</dbReference>
<gene>
    <name evidence="1" type="ORF">SAMN06265220_103571</name>
</gene>
<dbReference type="InterPro" id="IPR029035">
    <property type="entry name" value="DHS-like_NAD/FAD-binding_dom"/>
</dbReference>
<dbReference type="Gene3D" id="1.25.40.10">
    <property type="entry name" value="Tetratricopeptide repeat domain"/>
    <property type="match status" value="2"/>
</dbReference>
<dbReference type="PANTHER" id="PTHR45005:SF2">
    <property type="entry name" value="PROTEIN HLB1"/>
    <property type="match status" value="1"/>
</dbReference>
<dbReference type="Proteomes" id="UP000319267">
    <property type="component" value="Unassembled WGS sequence"/>
</dbReference>
<dbReference type="OrthoDB" id="530017at2"/>
<protein>
    <submittedName>
        <fullName evidence="1">SIR2-like domain-containing protein</fullName>
    </submittedName>
</protein>
<name>A0A521DX02_9FLAO</name>
<dbReference type="InterPro" id="IPR053277">
    <property type="entry name" value="Endomembrane_traffic_mod"/>
</dbReference>
<dbReference type="InterPro" id="IPR011990">
    <property type="entry name" value="TPR-like_helical_dom_sf"/>
</dbReference>
<evidence type="ECO:0000313" key="1">
    <source>
        <dbReference type="EMBL" id="SMO76128.1"/>
    </source>
</evidence>
<proteinExistence type="predicted"/>
<dbReference type="PANTHER" id="PTHR45005">
    <property type="match status" value="1"/>
</dbReference>
<reference evidence="1 2" key="1">
    <citation type="submission" date="2017-05" db="EMBL/GenBank/DDBJ databases">
        <authorList>
            <person name="Varghese N."/>
            <person name="Submissions S."/>
        </authorList>
    </citation>
    <scope>NUCLEOTIDE SEQUENCE [LARGE SCALE GENOMIC DNA]</scope>
    <source>
        <strain evidence="1 2">DSM 29982</strain>
    </source>
</reference>
<dbReference type="SUPFAM" id="SSF52467">
    <property type="entry name" value="DHS-like NAD/FAD-binding domain"/>
    <property type="match status" value="1"/>
</dbReference>
<dbReference type="RefSeq" id="WP_111379208.1">
    <property type="nucleotide sequence ID" value="NZ_CP043612.1"/>
</dbReference>
<accession>A0A521DX02</accession>
<dbReference type="SUPFAM" id="SSF48452">
    <property type="entry name" value="TPR-like"/>
    <property type="match status" value="2"/>
</dbReference>